<accession>A0A939NCB9</accession>
<comment type="caution">
    <text evidence="1">The sequence shown here is derived from an EMBL/GenBank/DDBJ whole genome shotgun (WGS) entry which is preliminary data.</text>
</comment>
<dbReference type="AlphaFoldDB" id="A0A939NCB9"/>
<evidence type="ECO:0000313" key="2">
    <source>
        <dbReference type="Proteomes" id="UP000664477"/>
    </source>
</evidence>
<reference evidence="1" key="1">
    <citation type="submission" date="2021-03" db="EMBL/GenBank/DDBJ databases">
        <title>Molecular epidemiology and mechanisms of colistin and carbapenem resistance in Enterobacteriaceae from clinical isolates, the environment and porcine samples in Pretoria, South Africa.</title>
        <authorList>
            <person name="Bogoshi D."/>
            <person name="Mbelle N.M."/>
            <person name="Naidoo V."/>
            <person name="Osei Sekyere J."/>
        </authorList>
    </citation>
    <scope>NUCLEOTIDE SEQUENCE</scope>
    <source>
        <strain evidence="1">C052</strain>
    </source>
</reference>
<sequence length="52" mass="5919">MKKPMKYGRFAEQIEKQRVEAEAGDKMSAFSLGIAYARGERVPEDTQDDLLL</sequence>
<name>A0A939NCB9_PRORE</name>
<gene>
    <name evidence="1" type="ORF">J4727_15730</name>
</gene>
<dbReference type="Proteomes" id="UP000664477">
    <property type="component" value="Unassembled WGS sequence"/>
</dbReference>
<proteinExistence type="predicted"/>
<dbReference type="EMBL" id="JAGETQ010000112">
    <property type="protein sequence ID" value="MBO1916456.1"/>
    <property type="molecule type" value="Genomic_DNA"/>
</dbReference>
<protein>
    <submittedName>
        <fullName evidence="1">Uncharacterized protein</fullName>
    </submittedName>
</protein>
<evidence type="ECO:0000313" key="1">
    <source>
        <dbReference type="EMBL" id="MBO1916456.1"/>
    </source>
</evidence>
<organism evidence="1 2">
    <name type="scientific">Providencia rettgeri</name>
    <dbReference type="NCBI Taxonomy" id="587"/>
    <lineage>
        <taxon>Bacteria</taxon>
        <taxon>Pseudomonadati</taxon>
        <taxon>Pseudomonadota</taxon>
        <taxon>Gammaproteobacteria</taxon>
        <taxon>Enterobacterales</taxon>
        <taxon>Morganellaceae</taxon>
        <taxon>Providencia</taxon>
    </lineage>
</organism>